<dbReference type="Gene3D" id="3.40.1190.20">
    <property type="match status" value="1"/>
</dbReference>
<organism evidence="2 3">
    <name type="scientific">Dysosmobacter segnis</name>
    <dbReference type="NCBI Taxonomy" id="2763042"/>
    <lineage>
        <taxon>Bacteria</taxon>
        <taxon>Bacillati</taxon>
        <taxon>Bacillota</taxon>
        <taxon>Clostridia</taxon>
        <taxon>Eubacteriales</taxon>
        <taxon>Oscillospiraceae</taxon>
        <taxon>Dysosmobacter</taxon>
    </lineage>
</organism>
<evidence type="ECO:0000313" key="3">
    <source>
        <dbReference type="Proteomes" id="UP000620327"/>
    </source>
</evidence>
<dbReference type="SUPFAM" id="SSF53613">
    <property type="entry name" value="Ribokinase-like"/>
    <property type="match status" value="1"/>
</dbReference>
<evidence type="ECO:0000259" key="1">
    <source>
        <dbReference type="Pfam" id="PF00294"/>
    </source>
</evidence>
<dbReference type="EMBL" id="JACOQI010000013">
    <property type="protein sequence ID" value="MBC5771134.1"/>
    <property type="molecule type" value="Genomic_DNA"/>
</dbReference>
<dbReference type="AlphaFoldDB" id="A0A923MKZ9"/>
<name>A0A923MKZ9_9FIRM</name>
<dbReference type="InterPro" id="IPR011611">
    <property type="entry name" value="PfkB_dom"/>
</dbReference>
<evidence type="ECO:0000313" key="2">
    <source>
        <dbReference type="EMBL" id="MBC5771134.1"/>
    </source>
</evidence>
<dbReference type="RefSeq" id="WP_187015362.1">
    <property type="nucleotide sequence ID" value="NZ_JACOQI010000013.1"/>
</dbReference>
<dbReference type="Pfam" id="PF00294">
    <property type="entry name" value="PfkB"/>
    <property type="match status" value="1"/>
</dbReference>
<gene>
    <name evidence="2" type="ORF">H8Z83_12535</name>
</gene>
<dbReference type="InterPro" id="IPR029056">
    <property type="entry name" value="Ribokinase-like"/>
</dbReference>
<comment type="caution">
    <text evidence="2">The sequence shown here is derived from an EMBL/GenBank/DDBJ whole genome shotgun (WGS) entry which is preliminary data.</text>
</comment>
<proteinExistence type="predicted"/>
<keyword evidence="3" id="KW-1185">Reference proteome</keyword>
<reference evidence="2" key="1">
    <citation type="submission" date="2020-08" db="EMBL/GenBank/DDBJ databases">
        <title>Genome public.</title>
        <authorList>
            <person name="Liu C."/>
            <person name="Sun Q."/>
        </authorList>
    </citation>
    <scope>NUCLEOTIDE SEQUENCE</scope>
    <source>
        <strain evidence="2">BX15</strain>
    </source>
</reference>
<sequence length="292" mass="32119">MKEYDIMVVGPVSLDHNIDYLGNERKEVGGAVVASGFAAAGSGAKTAIFCKSNAADADVKERFAGVNADLYWAASKATCSIRNQYFTADKEKRACTSMGVCDPFRFEELPQVKTKVYHFAGLVYGDFDGALLAEAAKHGKVGLDVQCMLRHVEPDKSMAFHDWAEKKELLPLMDYFKTDAAEAEVLTGLTDRVEAAKMLHDWGAKEVVITHNTEVLAYDGNKVYTCPIKARNLSGRTGRGDTTFAGYIAERQRGSVEEALNFCTALVSLKMETPGPFKGTREDVLAYMKEFY</sequence>
<protein>
    <submittedName>
        <fullName evidence="2">Ribokinase</fullName>
    </submittedName>
</protein>
<accession>A0A923MKZ9</accession>
<feature type="domain" description="Carbohydrate kinase PfkB" evidence="1">
    <location>
        <begin position="112"/>
        <end position="275"/>
    </location>
</feature>
<dbReference type="Proteomes" id="UP000620327">
    <property type="component" value="Unassembled WGS sequence"/>
</dbReference>